<accession>A0A7W2D9N3</accession>
<dbReference type="InterPro" id="IPR018958">
    <property type="entry name" value="Knr4/Smi1-like_dom"/>
</dbReference>
<sequence>MVGESVSRRPLDGEQIDRRLARIRELFARWAALRPGDREVWRIGLSPLGEAEVAGVEARMGLRLPENYRRYLLEFGDPGNGLMSYGSQPFGQQCEPRSAKPFPLNGPWAGGLGEIAEWERTEEGDFFEDGPGEFYGQFDDPKDAFYDLPGNAEYADGTLTLGATRSHFLARLVLNGPWAGTVWFDSFGYDGGLIHLADDGDDPFQDYTLGSFFDAEEWRPLVGQPWFPALEEGVADPAPGDFLDLTLGWLRYRVRQAEAERACDQLDVATIKNVNQRLRSPHDFGFPRGHTYGSFGPYVSGLMREELLRAAPDRASCERIVELTEAVFGVKSLPAALILAGRWQELIDIELNTFLEHERSAVNLALAAVMLGTEPAPPAMAPTQPSPQHTGNDRWVVLNTLTRINADQQQQFLDHLPIPDATELRPLLQTATLPVTKEALDGLLTEDMSDLNRVAATVMLVRALHTMAADGNPTTELADRVCALAVAVDRVGDVFDLLTAVTGDRWADWRAAREDGQRWLDTHRTPQPAAEPTVPER</sequence>
<dbReference type="EMBL" id="JACEQY010000115">
    <property type="protein sequence ID" value="MBA4867290.1"/>
    <property type="molecule type" value="Genomic_DNA"/>
</dbReference>
<dbReference type="RefSeq" id="WP_181868608.1">
    <property type="nucleotide sequence ID" value="NZ_JACEQY010000115.1"/>
</dbReference>
<protein>
    <submittedName>
        <fullName evidence="2">SMI1/KNR4 family protein</fullName>
    </submittedName>
</protein>
<keyword evidence="3" id="KW-1185">Reference proteome</keyword>
<dbReference type="SUPFAM" id="SSF160631">
    <property type="entry name" value="SMI1/KNR4-like"/>
    <property type="match status" value="1"/>
</dbReference>
<comment type="caution">
    <text evidence="2">The sequence shown here is derived from an EMBL/GenBank/DDBJ whole genome shotgun (WGS) entry which is preliminary data.</text>
</comment>
<dbReference type="AlphaFoldDB" id="A0A7W2D9N3"/>
<reference evidence="2 3" key="1">
    <citation type="submission" date="2020-07" db="EMBL/GenBank/DDBJ databases">
        <title>Streptomyces isolated from Indian soil.</title>
        <authorList>
            <person name="Mandal S."/>
            <person name="Maiti P.K."/>
        </authorList>
    </citation>
    <scope>NUCLEOTIDE SEQUENCE [LARGE SCALE GENOMIC DNA]</scope>
    <source>
        <strain evidence="2 3">PSKA54</strain>
    </source>
</reference>
<dbReference type="InterPro" id="IPR037883">
    <property type="entry name" value="Knr4/Smi1-like_sf"/>
</dbReference>
<organism evidence="2 3">
    <name type="scientific">Streptomyces himalayensis subsp. aureolus</name>
    <dbReference type="NCBI Taxonomy" id="2758039"/>
    <lineage>
        <taxon>Bacteria</taxon>
        <taxon>Bacillati</taxon>
        <taxon>Actinomycetota</taxon>
        <taxon>Actinomycetes</taxon>
        <taxon>Kitasatosporales</taxon>
        <taxon>Streptomycetaceae</taxon>
        <taxon>Streptomyces</taxon>
        <taxon>Streptomyces himalayensis</taxon>
    </lineage>
</organism>
<gene>
    <name evidence="2" type="ORF">H1V43_39680</name>
</gene>
<dbReference type="Proteomes" id="UP000586976">
    <property type="component" value="Unassembled WGS sequence"/>
</dbReference>
<evidence type="ECO:0000313" key="2">
    <source>
        <dbReference type="EMBL" id="MBA4867290.1"/>
    </source>
</evidence>
<proteinExistence type="predicted"/>
<evidence type="ECO:0000259" key="1">
    <source>
        <dbReference type="SMART" id="SM00860"/>
    </source>
</evidence>
<evidence type="ECO:0000313" key="3">
    <source>
        <dbReference type="Proteomes" id="UP000586976"/>
    </source>
</evidence>
<name>A0A7W2D9N3_9ACTN</name>
<feature type="domain" description="Knr4/Smi1-like" evidence="1">
    <location>
        <begin position="47"/>
        <end position="215"/>
    </location>
</feature>
<dbReference type="SMART" id="SM00860">
    <property type="entry name" value="SMI1_KNR4"/>
    <property type="match status" value="1"/>
</dbReference>